<evidence type="ECO:0000256" key="1">
    <source>
        <dbReference type="SAM" id="Phobius"/>
    </source>
</evidence>
<keyword evidence="3" id="KW-1185">Reference proteome</keyword>
<keyword evidence="1" id="KW-1133">Transmembrane helix</keyword>
<evidence type="ECO:0008006" key="4">
    <source>
        <dbReference type="Google" id="ProtNLM"/>
    </source>
</evidence>
<dbReference type="Proteomes" id="UP000027129">
    <property type="component" value="Unassembled WGS sequence"/>
</dbReference>
<keyword evidence="1" id="KW-0812">Transmembrane</keyword>
<comment type="caution">
    <text evidence="2">The sequence shown here is derived from an EMBL/GenBank/DDBJ whole genome shotgun (WGS) entry which is preliminary data.</text>
</comment>
<name>A0ABR4RQJ8_9LACO</name>
<keyword evidence="1" id="KW-0472">Membrane</keyword>
<feature type="transmembrane region" description="Helical" evidence="1">
    <location>
        <begin position="12"/>
        <end position="32"/>
    </location>
</feature>
<reference evidence="2 3" key="1">
    <citation type="submission" date="2014-04" db="EMBL/GenBank/DDBJ databases">
        <title>Draft Genome Sequence of Lactobacillus animalis 381-IL-28.</title>
        <authorList>
            <person name="Sturino J.M."/>
            <person name="Rajendran M."/>
            <person name="Altermann E."/>
        </authorList>
    </citation>
    <scope>NUCLEOTIDE SEQUENCE [LARGE SCALE GENOMIC DNA]</scope>
    <source>
        <strain evidence="2 3">381-IL-28</strain>
    </source>
</reference>
<organism evidence="2 3">
    <name type="scientific">Ligilactobacillus animalis</name>
    <dbReference type="NCBI Taxonomy" id="1605"/>
    <lineage>
        <taxon>Bacteria</taxon>
        <taxon>Bacillati</taxon>
        <taxon>Bacillota</taxon>
        <taxon>Bacilli</taxon>
        <taxon>Lactobacillales</taxon>
        <taxon>Lactobacillaceae</taxon>
        <taxon>Ligilactobacillus</taxon>
    </lineage>
</organism>
<evidence type="ECO:0000313" key="2">
    <source>
        <dbReference type="EMBL" id="KDA45836.1"/>
    </source>
</evidence>
<accession>A0ABR4RQJ8</accession>
<sequence>MDGFLQLMLLKVIFFLPLLTILVASLVIMLIVIKTKKMSSLAKVGLVVIFGLISLLMVYGMIFVVIFGYNS</sequence>
<protein>
    <recommendedName>
        <fullName evidence="4">DUF2768 domain-containing protein</fullName>
    </recommendedName>
</protein>
<gene>
    <name evidence="2" type="ORF">Lani381_1163</name>
</gene>
<feature type="transmembrane region" description="Helical" evidence="1">
    <location>
        <begin position="44"/>
        <end position="69"/>
    </location>
</feature>
<evidence type="ECO:0000313" key="3">
    <source>
        <dbReference type="Proteomes" id="UP000027129"/>
    </source>
</evidence>
<proteinExistence type="predicted"/>
<dbReference type="EMBL" id="JMHU01000009">
    <property type="protein sequence ID" value="KDA45836.1"/>
    <property type="molecule type" value="Genomic_DNA"/>
</dbReference>